<keyword evidence="3" id="KW-1185">Reference proteome</keyword>
<protein>
    <submittedName>
        <fullName evidence="2">Uncharacterized protein</fullName>
    </submittedName>
</protein>
<accession>A0ABV4XA20</accession>
<dbReference type="EMBL" id="JBHFNQ010000172">
    <property type="protein sequence ID" value="MFB2879648.1"/>
    <property type="molecule type" value="Genomic_DNA"/>
</dbReference>
<gene>
    <name evidence="2" type="ORF">ACE1CC_22555</name>
</gene>
<dbReference type="RefSeq" id="WP_413272685.1">
    <property type="nucleotide sequence ID" value="NZ_JBHFNQ010000172.1"/>
</dbReference>
<sequence>DSSPVNSPVSSQSVHPLYNSDTTGELSQGQNGSTGELYQWTETYERRNHTYVRYCYSLNKVTGSKKTVHIPGGNANTQRTRTRWVEVETLIQRGKTPEEITRIIKQWS</sequence>
<comment type="caution">
    <text evidence="2">The sequence shown here is derived from an EMBL/GenBank/DDBJ whole genome shotgun (WGS) entry which is preliminary data.</text>
</comment>
<feature type="region of interest" description="Disordered" evidence="1">
    <location>
        <begin position="1"/>
        <end position="34"/>
    </location>
</feature>
<evidence type="ECO:0000313" key="3">
    <source>
        <dbReference type="Proteomes" id="UP001576774"/>
    </source>
</evidence>
<feature type="compositionally biased region" description="Polar residues" evidence="1">
    <location>
        <begin position="19"/>
        <end position="34"/>
    </location>
</feature>
<evidence type="ECO:0000313" key="2">
    <source>
        <dbReference type="EMBL" id="MFB2879648.1"/>
    </source>
</evidence>
<name>A0ABV4XA20_9CYAN</name>
<feature type="non-terminal residue" evidence="2">
    <location>
        <position position="1"/>
    </location>
</feature>
<evidence type="ECO:0000256" key="1">
    <source>
        <dbReference type="SAM" id="MobiDB-lite"/>
    </source>
</evidence>
<reference evidence="2 3" key="1">
    <citation type="submission" date="2024-09" db="EMBL/GenBank/DDBJ databases">
        <title>Floridaenema gen nov. (Aerosakkonemataceae, Aerosakkonematales ord. nov., Cyanobacteria) from benthic tropical and subtropical fresh waters, with the description of four new species.</title>
        <authorList>
            <person name="Moretto J.A."/>
            <person name="Berthold D.E."/>
            <person name="Lefler F.W."/>
            <person name="Huang I.-S."/>
            <person name="Laughinghouse H. IV."/>
        </authorList>
    </citation>
    <scope>NUCLEOTIDE SEQUENCE [LARGE SCALE GENOMIC DNA]</scope>
    <source>
        <strain evidence="2 3">BLCC-F46</strain>
    </source>
</reference>
<dbReference type="Proteomes" id="UP001576774">
    <property type="component" value="Unassembled WGS sequence"/>
</dbReference>
<proteinExistence type="predicted"/>
<feature type="compositionally biased region" description="Low complexity" evidence="1">
    <location>
        <begin position="1"/>
        <end position="16"/>
    </location>
</feature>
<organism evidence="2 3">
    <name type="scientific">Floridaenema aerugineum BLCC-F46</name>
    <dbReference type="NCBI Taxonomy" id="3153654"/>
    <lineage>
        <taxon>Bacteria</taxon>
        <taxon>Bacillati</taxon>
        <taxon>Cyanobacteriota</taxon>
        <taxon>Cyanophyceae</taxon>
        <taxon>Oscillatoriophycideae</taxon>
        <taxon>Aerosakkonematales</taxon>
        <taxon>Aerosakkonemataceae</taxon>
        <taxon>Floridanema</taxon>
        <taxon>Floridanema aerugineum</taxon>
    </lineage>
</organism>